<accession>A0A9W4UQG4</accession>
<dbReference type="GO" id="GO:0004497">
    <property type="term" value="F:monooxygenase activity"/>
    <property type="evidence" value="ECO:0007669"/>
    <property type="project" value="InterPro"/>
</dbReference>
<sequence>MTITAIQVIYVSFAEAAASFYLLPSFFPNVSLASFIFIFTFLNFSGYSTYICFIYPYFRSPLRHLPQPPPAKWPLINHGSLVFTRPPGQGYLNMMKQTDNHGIVYFRSFFNSARLLLTEPASLADVLVNRSYDFEKPPWSRDFLRQFLGDGLLMTEGDEHQHQRKHIMPTFSFRHIKELYPVFCSKSFEMCQVIKAELTDRRDNVLEIGHYSTQVTMDIIGLAGLGREVGSLRNSDDELIKNYEEILEPTAEKGIYFILHLIFPKWLIQALPWKLNQRVKITTSNLKRICQEFVTEKKSRMKTESEESKDILSIMLRSNDFSDDNIVDQLLTFLAAGHETTSSALTWASHLLALNPTSQARLRAEIFAAIPSPSTLLSSPSSPDSPDIAALLESLPYLNAVCNEVLRLFPTIPVTARISIRDTSISGHFVPRGTLVEVIPWAINRNPKLWGADSETFNPDRWIDASTGKATMNGGAFSNYAFLTFLHGPRSCIGERFARAELRALVAALVGCFRWEMADPEEVVVPGGTITSKPVQGMKLKLEPIEWGM</sequence>
<organism evidence="4 5">
    <name type="scientific">Periconia digitata</name>
    <dbReference type="NCBI Taxonomy" id="1303443"/>
    <lineage>
        <taxon>Eukaryota</taxon>
        <taxon>Fungi</taxon>
        <taxon>Dikarya</taxon>
        <taxon>Ascomycota</taxon>
        <taxon>Pezizomycotina</taxon>
        <taxon>Dothideomycetes</taxon>
        <taxon>Pleosporomycetidae</taxon>
        <taxon>Pleosporales</taxon>
        <taxon>Massarineae</taxon>
        <taxon>Periconiaceae</taxon>
        <taxon>Periconia</taxon>
    </lineage>
</organism>
<evidence type="ECO:0008006" key="6">
    <source>
        <dbReference type="Google" id="ProtNLM"/>
    </source>
</evidence>
<feature type="transmembrane region" description="Helical" evidence="3">
    <location>
        <begin position="32"/>
        <end position="58"/>
    </location>
</feature>
<dbReference type="Proteomes" id="UP001152607">
    <property type="component" value="Unassembled WGS sequence"/>
</dbReference>
<comment type="caution">
    <text evidence="4">The sequence shown here is derived from an EMBL/GenBank/DDBJ whole genome shotgun (WGS) entry which is preliminary data.</text>
</comment>
<dbReference type="OrthoDB" id="1470350at2759"/>
<gene>
    <name evidence="4" type="ORF">PDIGIT_LOCUS12745</name>
</gene>
<dbReference type="InterPro" id="IPR036396">
    <property type="entry name" value="Cyt_P450_sf"/>
</dbReference>
<dbReference type="GO" id="GO:0005506">
    <property type="term" value="F:iron ion binding"/>
    <property type="evidence" value="ECO:0007669"/>
    <property type="project" value="InterPro"/>
</dbReference>
<name>A0A9W4UQG4_9PLEO</name>
<keyword evidence="3" id="KW-0472">Membrane</keyword>
<dbReference type="Gene3D" id="1.10.630.10">
    <property type="entry name" value="Cytochrome P450"/>
    <property type="match status" value="1"/>
</dbReference>
<comment type="cofactor">
    <cofactor evidence="2">
        <name>heme</name>
        <dbReference type="ChEBI" id="CHEBI:30413"/>
    </cofactor>
</comment>
<keyword evidence="2" id="KW-0479">Metal-binding</keyword>
<keyword evidence="2" id="KW-0349">Heme</keyword>
<dbReference type="InterPro" id="IPR002401">
    <property type="entry name" value="Cyt_P450_E_grp-I"/>
</dbReference>
<dbReference type="CDD" id="cd11069">
    <property type="entry name" value="CYP_FUM15-like"/>
    <property type="match status" value="1"/>
</dbReference>
<reference evidence="4" key="1">
    <citation type="submission" date="2023-01" db="EMBL/GenBank/DDBJ databases">
        <authorList>
            <person name="Van Ghelder C."/>
            <person name="Rancurel C."/>
        </authorList>
    </citation>
    <scope>NUCLEOTIDE SEQUENCE</scope>
    <source>
        <strain evidence="4">CNCM I-4278</strain>
    </source>
</reference>
<protein>
    <recommendedName>
        <fullName evidence="6">Cytochrome P450</fullName>
    </recommendedName>
</protein>
<dbReference type="PANTHER" id="PTHR24305">
    <property type="entry name" value="CYTOCHROME P450"/>
    <property type="match status" value="1"/>
</dbReference>
<keyword evidence="3" id="KW-1133">Transmembrane helix</keyword>
<keyword evidence="3" id="KW-0812">Transmembrane</keyword>
<feature type="binding site" description="axial binding residue" evidence="2">
    <location>
        <position position="492"/>
    </location>
    <ligand>
        <name>heme</name>
        <dbReference type="ChEBI" id="CHEBI:30413"/>
    </ligand>
    <ligandPart>
        <name>Fe</name>
        <dbReference type="ChEBI" id="CHEBI:18248"/>
    </ligandPart>
</feature>
<keyword evidence="2" id="KW-0408">Iron</keyword>
<dbReference type="Pfam" id="PF00067">
    <property type="entry name" value="p450"/>
    <property type="match status" value="1"/>
</dbReference>
<dbReference type="InterPro" id="IPR001128">
    <property type="entry name" value="Cyt_P450"/>
</dbReference>
<dbReference type="PRINTS" id="PR00385">
    <property type="entry name" value="P450"/>
</dbReference>
<comment type="similarity">
    <text evidence="1">Belongs to the cytochrome P450 family.</text>
</comment>
<dbReference type="PANTHER" id="PTHR24305:SF166">
    <property type="entry name" value="CYTOCHROME P450 12A4, MITOCHONDRIAL-RELATED"/>
    <property type="match status" value="1"/>
</dbReference>
<keyword evidence="5" id="KW-1185">Reference proteome</keyword>
<dbReference type="AlphaFoldDB" id="A0A9W4UQG4"/>
<dbReference type="SUPFAM" id="SSF48264">
    <property type="entry name" value="Cytochrome P450"/>
    <property type="match status" value="1"/>
</dbReference>
<dbReference type="InterPro" id="IPR050121">
    <property type="entry name" value="Cytochrome_P450_monoxygenase"/>
</dbReference>
<dbReference type="GO" id="GO:0016705">
    <property type="term" value="F:oxidoreductase activity, acting on paired donors, with incorporation or reduction of molecular oxygen"/>
    <property type="evidence" value="ECO:0007669"/>
    <property type="project" value="InterPro"/>
</dbReference>
<dbReference type="GO" id="GO:0020037">
    <property type="term" value="F:heme binding"/>
    <property type="evidence" value="ECO:0007669"/>
    <property type="project" value="InterPro"/>
</dbReference>
<evidence type="ECO:0000256" key="3">
    <source>
        <dbReference type="SAM" id="Phobius"/>
    </source>
</evidence>
<dbReference type="FunFam" id="1.10.630.10:FF:000051">
    <property type="entry name" value="Cytochrome P450 monooxygenase (Fum15)"/>
    <property type="match status" value="1"/>
</dbReference>
<evidence type="ECO:0000313" key="5">
    <source>
        <dbReference type="Proteomes" id="UP001152607"/>
    </source>
</evidence>
<dbReference type="PRINTS" id="PR00463">
    <property type="entry name" value="EP450I"/>
</dbReference>
<proteinExistence type="inferred from homology"/>
<dbReference type="EMBL" id="CAOQHR010000009">
    <property type="protein sequence ID" value="CAI6339584.1"/>
    <property type="molecule type" value="Genomic_DNA"/>
</dbReference>
<evidence type="ECO:0000256" key="2">
    <source>
        <dbReference type="PIRSR" id="PIRSR602401-1"/>
    </source>
</evidence>
<evidence type="ECO:0000256" key="1">
    <source>
        <dbReference type="ARBA" id="ARBA00010617"/>
    </source>
</evidence>
<evidence type="ECO:0000313" key="4">
    <source>
        <dbReference type="EMBL" id="CAI6339584.1"/>
    </source>
</evidence>